<dbReference type="HOGENOM" id="CLU_014673_4_2_2"/>
<dbReference type="Gene3D" id="3.30.70.580">
    <property type="entry name" value="Pseudouridine synthase I, catalytic domain, N-terminal subdomain"/>
    <property type="match status" value="1"/>
</dbReference>
<evidence type="ECO:0000259" key="9">
    <source>
        <dbReference type="Pfam" id="PF01416"/>
    </source>
</evidence>
<evidence type="ECO:0000256" key="6">
    <source>
        <dbReference type="PIRSR" id="PIRSR001430-2"/>
    </source>
</evidence>
<feature type="domain" description="Pseudouridine synthase I TruA alpha/beta" evidence="9">
    <location>
        <begin position="132"/>
        <end position="232"/>
    </location>
</feature>
<name>U1N1F5_9EURY</name>
<comment type="caution">
    <text evidence="4">Lacks conserved residue(s) required for the propagation of feature annotation.</text>
</comment>
<dbReference type="InterPro" id="IPR020103">
    <property type="entry name" value="PsdUridine_synth_cat_dom_sf"/>
</dbReference>
<sequence length="294" mass="32321">MSVQMRAFRLAYDGRPFSGFQRQPSVPTVEDTLFDALDSLDIFNRDTDSKPSGYAAAGRTDAGVSALRQTVGFECPSWCTPRALNSELPASVRAWASADVRSEFHATHDAIQRTYTYHLYGPELDMSRLNTAAETLSGKHDFHNFTPDDDGTTRELSITLEADDPFVSVIITADGFSRSLVRRLVSALRSVGSESMTVETLSGLLTTVSHTGPDGIPTASPEPLILTRVTYPTITFRTDDRATDSLRTVFTHRYQRHRTQARVAEHIVSGSQPQGITNFDADTSAHTNADSQTE</sequence>
<evidence type="ECO:0000256" key="5">
    <source>
        <dbReference type="PIRSR" id="PIRSR001430-1"/>
    </source>
</evidence>
<dbReference type="InterPro" id="IPR020097">
    <property type="entry name" value="PsdUridine_synth_TruA_a/b_dom"/>
</dbReference>
<comment type="function">
    <text evidence="4">Formation of pseudouridine at positions 38, 39 and 40 in the anticodon stem and loop of transfer RNAs.</text>
</comment>
<dbReference type="STRING" id="1238424.J07HQW1_00319"/>
<dbReference type="InterPro" id="IPR001406">
    <property type="entry name" value="PsdUridine_synth_TruA"/>
</dbReference>
<dbReference type="HAMAP" id="MF_00171">
    <property type="entry name" value="TruA"/>
    <property type="match status" value="1"/>
</dbReference>
<accession>U1N1F5</accession>
<protein>
    <recommendedName>
        <fullName evidence="4">tRNA pseudouridine synthase A</fullName>
        <ecNumber evidence="4">5.4.99.12</ecNumber>
    </recommendedName>
    <alternativeName>
        <fullName evidence="4">tRNA pseudouridine(38-40) synthase</fullName>
    </alternativeName>
    <alternativeName>
        <fullName evidence="4">tRNA pseudouridylate synthase I</fullName>
    </alternativeName>
    <alternativeName>
        <fullName evidence="4">tRNA-uridine isomerase I</fullName>
    </alternativeName>
</protein>
<feature type="binding site" evidence="4 6">
    <location>
        <position position="115"/>
    </location>
    <ligand>
        <name>substrate</name>
    </ligand>
</feature>
<evidence type="ECO:0000256" key="2">
    <source>
        <dbReference type="ARBA" id="ARBA00022694"/>
    </source>
</evidence>
<dbReference type="GO" id="GO:0031119">
    <property type="term" value="P:tRNA pseudouridine synthesis"/>
    <property type="evidence" value="ECO:0007669"/>
    <property type="project" value="UniProtKB-UniRule"/>
</dbReference>
<dbReference type="Pfam" id="PF01416">
    <property type="entry name" value="PseudoU_synth_1"/>
    <property type="match status" value="1"/>
</dbReference>
<feature type="active site" description="Nucleophile" evidence="4 5">
    <location>
        <position position="61"/>
    </location>
</feature>
<dbReference type="InterPro" id="IPR020094">
    <property type="entry name" value="TruA/RsuA/RluB/E/F_N"/>
</dbReference>
<feature type="region of interest" description="Disordered" evidence="8">
    <location>
        <begin position="272"/>
        <end position="294"/>
    </location>
</feature>
<evidence type="ECO:0000256" key="1">
    <source>
        <dbReference type="ARBA" id="ARBA00009375"/>
    </source>
</evidence>
<evidence type="ECO:0000256" key="4">
    <source>
        <dbReference type="HAMAP-Rule" id="MF_00171"/>
    </source>
</evidence>
<proteinExistence type="inferred from homology"/>
<keyword evidence="3 4" id="KW-0413">Isomerase</keyword>
<reference evidence="10 11" key="1">
    <citation type="journal article" date="2013" name="PLoS ONE">
        <title>Assembly-driven community genomics of a hypersaline microbial ecosystem.</title>
        <authorList>
            <person name="Podell S."/>
            <person name="Ugalde J.A."/>
            <person name="Narasingarao P."/>
            <person name="Banfield J.F."/>
            <person name="Heidelberg K.B."/>
            <person name="Allen E.E."/>
        </authorList>
    </citation>
    <scope>NUCLEOTIDE SEQUENCE [LARGE SCALE GENOMIC DNA]</scope>
    <source>
        <strain evidence="11">J07HQW1</strain>
    </source>
</reference>
<evidence type="ECO:0000256" key="8">
    <source>
        <dbReference type="SAM" id="MobiDB-lite"/>
    </source>
</evidence>
<evidence type="ECO:0000256" key="3">
    <source>
        <dbReference type="ARBA" id="ARBA00023235"/>
    </source>
</evidence>
<dbReference type="NCBIfam" id="NF000622">
    <property type="entry name" value="PRK00021.3-3"/>
    <property type="match status" value="1"/>
</dbReference>
<dbReference type="GO" id="GO:0160147">
    <property type="term" value="F:tRNA pseudouridine(38-40) synthase activity"/>
    <property type="evidence" value="ECO:0007669"/>
    <property type="project" value="UniProtKB-EC"/>
</dbReference>
<comment type="similarity">
    <text evidence="1 4 7">Belongs to the tRNA pseudouridine synthase TruA family.</text>
</comment>
<comment type="catalytic activity">
    <reaction evidence="4 7">
        <text>uridine(38/39/40) in tRNA = pseudouridine(38/39/40) in tRNA</text>
        <dbReference type="Rhea" id="RHEA:22376"/>
        <dbReference type="Rhea" id="RHEA-COMP:10085"/>
        <dbReference type="Rhea" id="RHEA-COMP:10087"/>
        <dbReference type="ChEBI" id="CHEBI:65314"/>
        <dbReference type="ChEBI" id="CHEBI:65315"/>
        <dbReference type="EC" id="5.4.99.12"/>
    </reaction>
</comment>
<dbReference type="Proteomes" id="UP000030649">
    <property type="component" value="Unassembled WGS sequence"/>
</dbReference>
<dbReference type="InterPro" id="IPR020095">
    <property type="entry name" value="PsdUridine_synth_TruA_C"/>
</dbReference>
<keyword evidence="2 4" id="KW-0819">tRNA processing</keyword>
<dbReference type="SUPFAM" id="SSF55120">
    <property type="entry name" value="Pseudouridine synthase"/>
    <property type="match status" value="1"/>
</dbReference>
<dbReference type="EMBL" id="KE356560">
    <property type="protein sequence ID" value="ERG90300.1"/>
    <property type="molecule type" value="Genomic_DNA"/>
</dbReference>
<organism evidence="10 11">
    <name type="scientific">Haloquadratum walsbyi J07HQW1</name>
    <dbReference type="NCBI Taxonomy" id="1238424"/>
    <lineage>
        <taxon>Archaea</taxon>
        <taxon>Methanobacteriati</taxon>
        <taxon>Methanobacteriota</taxon>
        <taxon>Stenosarchaea group</taxon>
        <taxon>Halobacteria</taxon>
        <taxon>Halobacteriales</taxon>
        <taxon>Haloferacaceae</taxon>
        <taxon>Haloquadratum</taxon>
    </lineage>
</organism>
<dbReference type="Gene3D" id="3.30.70.660">
    <property type="entry name" value="Pseudouridine synthase I, catalytic domain, C-terminal subdomain"/>
    <property type="match status" value="1"/>
</dbReference>
<dbReference type="AlphaFoldDB" id="U1N1F5"/>
<gene>
    <name evidence="4" type="primary">truA</name>
    <name evidence="10" type="ORF">J07HQW1_00319</name>
</gene>
<dbReference type="NCBIfam" id="TIGR00071">
    <property type="entry name" value="hisT_truA"/>
    <property type="match status" value="1"/>
</dbReference>
<evidence type="ECO:0000313" key="10">
    <source>
        <dbReference type="EMBL" id="ERG90300.1"/>
    </source>
</evidence>
<dbReference type="PIRSF" id="PIRSF001430">
    <property type="entry name" value="tRNA_psdUrid_synth"/>
    <property type="match status" value="1"/>
</dbReference>
<evidence type="ECO:0000313" key="11">
    <source>
        <dbReference type="Proteomes" id="UP000030649"/>
    </source>
</evidence>
<evidence type="ECO:0000256" key="7">
    <source>
        <dbReference type="RuleBase" id="RU003792"/>
    </source>
</evidence>
<dbReference type="EC" id="5.4.99.12" evidence="4"/>
<dbReference type="PANTHER" id="PTHR11142:SF0">
    <property type="entry name" value="TRNA PSEUDOURIDINE SYNTHASE-LIKE 1"/>
    <property type="match status" value="1"/>
</dbReference>
<dbReference type="GO" id="GO:0003723">
    <property type="term" value="F:RNA binding"/>
    <property type="evidence" value="ECO:0007669"/>
    <property type="project" value="InterPro"/>
</dbReference>
<dbReference type="PANTHER" id="PTHR11142">
    <property type="entry name" value="PSEUDOURIDYLATE SYNTHASE"/>
    <property type="match status" value="1"/>
</dbReference>